<feature type="compositionally biased region" description="Low complexity" evidence="1">
    <location>
        <begin position="156"/>
        <end position="170"/>
    </location>
</feature>
<feature type="compositionally biased region" description="Acidic residues" evidence="1">
    <location>
        <begin position="202"/>
        <end position="212"/>
    </location>
</feature>
<feature type="region of interest" description="Disordered" evidence="1">
    <location>
        <begin position="278"/>
        <end position="447"/>
    </location>
</feature>
<feature type="compositionally biased region" description="Acidic residues" evidence="1">
    <location>
        <begin position="144"/>
        <end position="155"/>
    </location>
</feature>
<evidence type="ECO:0000313" key="3">
    <source>
        <dbReference type="EMBL" id="CAB1445967.1"/>
    </source>
</evidence>
<accession>A0A9N7VAL8</accession>
<feature type="compositionally biased region" description="Basic and acidic residues" evidence="1">
    <location>
        <begin position="295"/>
        <end position="307"/>
    </location>
</feature>
<proteinExistence type="predicted"/>
<sequence length="608" mass="64123">MLVTHQDGQTLPQESKLPPAVAVPVVAPPSLKDVHQAVLEASEQVEGRGAEEVLKELLERVVEAAMGQVEGGSEGKGDEEAVQEVVEEDATWTEEEKAEADIEAEVLEQAGGQEPEVEDVGIEGGYTDVEEEQEVAGVDAFEDVAEEENAEDEGETAAGSVEETTAGVETGETDGVEVINETLDNEVSQGVAESKGTGGDSTVEETGEEDDTMQGVSSEEKVPAIVDVAVEPYEVQERLEEAVHHLTMGDVDALGTEESLEGETQVESDVSVLPFDNHETETTDTVVEEEEEEVGKDTEGPEVKDEQDQLVVEAGAAGEVETEGADVGEAAGGERDGEIEIKEESVALVDEGGDQLAGGEEQGPSETSHGGETEDQEIMVISAPEPEASVEPSTENQAPTPSPSLGGEETGENTLGDEKSNHGNEIITPTDDVLPHNPEVPQPTLDNTVKDVLTEPPQAEVEEPGQTDELVEDLTRTTDTRELGLEAWKIGAISAAVLLVLETTVIVIYILKCRNKNNTPATQRACEEGRVEPEATTGGDCSDDTLPAGNGDTQQIAALDPSDVASTLAQNKEPHKEEQAIAMSSSREESANTGPGPGSSQDLRTSIL</sequence>
<gene>
    <name evidence="3" type="ORF">PLEPLA_LOCUS33711</name>
</gene>
<feature type="compositionally biased region" description="Basic and acidic residues" evidence="1">
    <location>
        <begin position="332"/>
        <end position="345"/>
    </location>
</feature>
<evidence type="ECO:0000256" key="2">
    <source>
        <dbReference type="SAM" id="Phobius"/>
    </source>
</evidence>
<feature type="compositionally biased region" description="Polar residues" evidence="1">
    <location>
        <begin position="598"/>
        <end position="608"/>
    </location>
</feature>
<name>A0A9N7VAL8_PLEPL</name>
<dbReference type="EMBL" id="CADEAL010003835">
    <property type="protein sequence ID" value="CAB1445967.1"/>
    <property type="molecule type" value="Genomic_DNA"/>
</dbReference>
<keyword evidence="2" id="KW-1133">Transmembrane helix</keyword>
<feature type="region of interest" description="Disordered" evidence="1">
    <location>
        <begin position="68"/>
        <end position="95"/>
    </location>
</feature>
<feature type="region of interest" description="Disordered" evidence="1">
    <location>
        <begin position="520"/>
        <end position="608"/>
    </location>
</feature>
<feature type="region of interest" description="Disordered" evidence="1">
    <location>
        <begin position="144"/>
        <end position="223"/>
    </location>
</feature>
<keyword evidence="2" id="KW-0472">Membrane</keyword>
<evidence type="ECO:0000313" key="4">
    <source>
        <dbReference type="Proteomes" id="UP001153269"/>
    </source>
</evidence>
<reference evidence="3" key="1">
    <citation type="submission" date="2020-03" db="EMBL/GenBank/DDBJ databases">
        <authorList>
            <person name="Weist P."/>
        </authorList>
    </citation>
    <scope>NUCLEOTIDE SEQUENCE</scope>
</reference>
<feature type="transmembrane region" description="Helical" evidence="2">
    <location>
        <begin position="490"/>
        <end position="511"/>
    </location>
</feature>
<organism evidence="3 4">
    <name type="scientific">Pleuronectes platessa</name>
    <name type="common">European plaice</name>
    <dbReference type="NCBI Taxonomy" id="8262"/>
    <lineage>
        <taxon>Eukaryota</taxon>
        <taxon>Metazoa</taxon>
        <taxon>Chordata</taxon>
        <taxon>Craniata</taxon>
        <taxon>Vertebrata</taxon>
        <taxon>Euteleostomi</taxon>
        <taxon>Actinopterygii</taxon>
        <taxon>Neopterygii</taxon>
        <taxon>Teleostei</taxon>
        <taxon>Neoteleostei</taxon>
        <taxon>Acanthomorphata</taxon>
        <taxon>Carangaria</taxon>
        <taxon>Pleuronectiformes</taxon>
        <taxon>Pleuronectoidei</taxon>
        <taxon>Pleuronectidae</taxon>
        <taxon>Pleuronectes</taxon>
    </lineage>
</organism>
<evidence type="ECO:0000256" key="1">
    <source>
        <dbReference type="SAM" id="MobiDB-lite"/>
    </source>
</evidence>
<dbReference type="AlphaFoldDB" id="A0A9N7VAL8"/>
<comment type="caution">
    <text evidence="3">The sequence shown here is derived from an EMBL/GenBank/DDBJ whole genome shotgun (WGS) entry which is preliminary data.</text>
</comment>
<keyword evidence="4" id="KW-1185">Reference proteome</keyword>
<protein>
    <submittedName>
        <fullName evidence="3">Uncharacterized protein</fullName>
    </submittedName>
</protein>
<keyword evidence="2" id="KW-0812">Transmembrane</keyword>
<feature type="compositionally biased region" description="Acidic residues" evidence="1">
    <location>
        <begin position="80"/>
        <end position="95"/>
    </location>
</feature>
<dbReference type="Proteomes" id="UP001153269">
    <property type="component" value="Unassembled WGS sequence"/>
</dbReference>